<accession>A0ABP5GP17</accession>
<keyword evidence="1" id="KW-0472">Membrane</keyword>
<feature type="transmembrane region" description="Helical" evidence="1">
    <location>
        <begin position="25"/>
        <end position="47"/>
    </location>
</feature>
<evidence type="ECO:0000313" key="3">
    <source>
        <dbReference type="Proteomes" id="UP001403094"/>
    </source>
</evidence>
<evidence type="ECO:0008006" key="4">
    <source>
        <dbReference type="Google" id="ProtNLM"/>
    </source>
</evidence>
<evidence type="ECO:0000313" key="2">
    <source>
        <dbReference type="EMBL" id="GAA2050201.1"/>
    </source>
</evidence>
<dbReference type="EMBL" id="BAAANQ010000003">
    <property type="protein sequence ID" value="GAA2050201.1"/>
    <property type="molecule type" value="Genomic_DNA"/>
</dbReference>
<reference evidence="3" key="1">
    <citation type="journal article" date="2019" name="Int. J. Syst. Evol. Microbiol.">
        <title>The Global Catalogue of Microorganisms (GCM) 10K type strain sequencing project: providing services to taxonomists for standard genome sequencing and annotation.</title>
        <authorList>
            <consortium name="The Broad Institute Genomics Platform"/>
            <consortium name="The Broad Institute Genome Sequencing Center for Infectious Disease"/>
            <person name="Wu L."/>
            <person name="Ma J."/>
        </authorList>
    </citation>
    <scope>NUCLEOTIDE SEQUENCE [LARGE SCALE GENOMIC DNA]</scope>
    <source>
        <strain evidence="3">JCM 14549</strain>
    </source>
</reference>
<comment type="caution">
    <text evidence="2">The sequence shown here is derived from an EMBL/GenBank/DDBJ whole genome shotgun (WGS) entry which is preliminary data.</text>
</comment>
<proteinExistence type="predicted"/>
<sequence length="65" mass="6976">MLLNWRKTVVTHLTTRRHTDRGAGFVEYAGLLLLIAAIVAAIFSLGLDNVIAQAIDGAVQSVTGR</sequence>
<dbReference type="Proteomes" id="UP001403094">
    <property type="component" value="Unassembled WGS sequence"/>
</dbReference>
<keyword evidence="3" id="KW-1185">Reference proteome</keyword>
<name>A0ABP5GP17_9ACTN</name>
<keyword evidence="1" id="KW-0812">Transmembrane</keyword>
<evidence type="ECO:0000256" key="1">
    <source>
        <dbReference type="SAM" id="Phobius"/>
    </source>
</evidence>
<protein>
    <recommendedName>
        <fullName evidence="4">Flp family type IVb pilin</fullName>
    </recommendedName>
</protein>
<organism evidence="2 3">
    <name type="scientific">Streptomyces cheonanensis</name>
    <dbReference type="NCBI Taxonomy" id="312720"/>
    <lineage>
        <taxon>Bacteria</taxon>
        <taxon>Bacillati</taxon>
        <taxon>Actinomycetota</taxon>
        <taxon>Actinomycetes</taxon>
        <taxon>Kitasatosporales</taxon>
        <taxon>Streptomycetaceae</taxon>
        <taxon>Streptomyces</taxon>
    </lineage>
</organism>
<gene>
    <name evidence="2" type="ORF">GCM10009757_21900</name>
</gene>
<keyword evidence="1" id="KW-1133">Transmembrane helix</keyword>